<keyword evidence="5 6" id="KW-0472">Membrane</keyword>
<accession>A0ABW4XQV8</accession>
<evidence type="ECO:0000256" key="2">
    <source>
        <dbReference type="ARBA" id="ARBA00022475"/>
    </source>
</evidence>
<gene>
    <name evidence="8" type="ORF">ACFSJ3_18335</name>
</gene>
<feature type="transmembrane region" description="Helical" evidence="6">
    <location>
        <begin position="43"/>
        <end position="65"/>
    </location>
</feature>
<protein>
    <submittedName>
        <fullName evidence="8">Cytochrome b/b6 domain-containing protein</fullName>
    </submittedName>
</protein>
<feature type="transmembrane region" description="Helical" evidence="6">
    <location>
        <begin position="21"/>
        <end position="37"/>
    </location>
</feature>
<keyword evidence="2" id="KW-1003">Cell membrane</keyword>
<proteinExistence type="predicted"/>
<evidence type="ECO:0000313" key="8">
    <source>
        <dbReference type="EMBL" id="MFD2097951.1"/>
    </source>
</evidence>
<evidence type="ECO:0000256" key="6">
    <source>
        <dbReference type="SAM" id="Phobius"/>
    </source>
</evidence>
<organism evidence="8 9">
    <name type="scientific">Corallincola platygyrae</name>
    <dbReference type="NCBI Taxonomy" id="1193278"/>
    <lineage>
        <taxon>Bacteria</taxon>
        <taxon>Pseudomonadati</taxon>
        <taxon>Pseudomonadota</taxon>
        <taxon>Gammaproteobacteria</taxon>
        <taxon>Alteromonadales</taxon>
        <taxon>Psychromonadaceae</taxon>
        <taxon>Corallincola</taxon>
    </lineage>
</organism>
<evidence type="ECO:0000256" key="5">
    <source>
        <dbReference type="ARBA" id="ARBA00023136"/>
    </source>
</evidence>
<dbReference type="PANTHER" id="PTHR30485">
    <property type="entry name" value="NI/FE-HYDROGENASE 1 B-TYPE CYTOCHROME SUBUNIT"/>
    <property type="match status" value="1"/>
</dbReference>
<evidence type="ECO:0000256" key="1">
    <source>
        <dbReference type="ARBA" id="ARBA00004651"/>
    </source>
</evidence>
<dbReference type="RefSeq" id="WP_345340091.1">
    <property type="nucleotide sequence ID" value="NZ_BAABLI010000013.1"/>
</dbReference>
<keyword evidence="3 6" id="KW-0812">Transmembrane</keyword>
<feature type="transmembrane region" description="Helical" evidence="6">
    <location>
        <begin position="99"/>
        <end position="120"/>
    </location>
</feature>
<dbReference type="InterPro" id="IPR051542">
    <property type="entry name" value="Hydrogenase_cytochrome"/>
</dbReference>
<dbReference type="Proteomes" id="UP001597380">
    <property type="component" value="Unassembled WGS sequence"/>
</dbReference>
<comment type="caution">
    <text evidence="8">The sequence shown here is derived from an EMBL/GenBank/DDBJ whole genome shotgun (WGS) entry which is preliminary data.</text>
</comment>
<dbReference type="EMBL" id="JBHUHT010000030">
    <property type="protein sequence ID" value="MFD2097951.1"/>
    <property type="molecule type" value="Genomic_DNA"/>
</dbReference>
<feature type="domain" description="Cytochrome b561 bacterial/Ni-hydrogenase" evidence="7">
    <location>
        <begin position="14"/>
        <end position="182"/>
    </location>
</feature>
<keyword evidence="9" id="KW-1185">Reference proteome</keyword>
<sequence>MAKDAVETVVRRKVWDLPVRLYHWCQAGLLVGLWWTAEQGDMEWHLFLAYSLIALWSSRIVWGFVGSETARFSQFLRSPIEAFRYLRGKPHTAPGHNPAGGWMVVLLITLVAVQFGSGLFTSDDIFTEGPLYSAVSSDVSSLMGQVHEWNFDVLLGAVAMHLLAVAVYELKGHRLVVPMFSGKQKAGAQTVDAVMRPVWIWLVILAVFAGGIYYWWQPEIPW</sequence>
<dbReference type="Pfam" id="PF01292">
    <property type="entry name" value="Ni_hydr_CYTB"/>
    <property type="match status" value="1"/>
</dbReference>
<evidence type="ECO:0000259" key="7">
    <source>
        <dbReference type="Pfam" id="PF01292"/>
    </source>
</evidence>
<keyword evidence="4 6" id="KW-1133">Transmembrane helix</keyword>
<dbReference type="PANTHER" id="PTHR30485:SF2">
    <property type="entry name" value="BLL0597 PROTEIN"/>
    <property type="match status" value="1"/>
</dbReference>
<evidence type="ECO:0000256" key="4">
    <source>
        <dbReference type="ARBA" id="ARBA00022989"/>
    </source>
</evidence>
<feature type="transmembrane region" description="Helical" evidence="6">
    <location>
        <begin position="198"/>
        <end position="216"/>
    </location>
</feature>
<dbReference type="InterPro" id="IPR011577">
    <property type="entry name" value="Cyt_b561_bac/Ni-Hgenase"/>
</dbReference>
<evidence type="ECO:0000256" key="3">
    <source>
        <dbReference type="ARBA" id="ARBA00022692"/>
    </source>
</evidence>
<name>A0ABW4XQV8_9GAMM</name>
<dbReference type="InterPro" id="IPR016174">
    <property type="entry name" value="Di-haem_cyt_TM"/>
</dbReference>
<dbReference type="Gene3D" id="1.20.950.20">
    <property type="entry name" value="Transmembrane di-heme cytochromes, Chain C"/>
    <property type="match status" value="1"/>
</dbReference>
<dbReference type="SUPFAM" id="SSF81342">
    <property type="entry name" value="Transmembrane di-heme cytochromes"/>
    <property type="match status" value="1"/>
</dbReference>
<evidence type="ECO:0000313" key="9">
    <source>
        <dbReference type="Proteomes" id="UP001597380"/>
    </source>
</evidence>
<reference evidence="9" key="1">
    <citation type="journal article" date="2019" name="Int. J. Syst. Evol. Microbiol.">
        <title>The Global Catalogue of Microorganisms (GCM) 10K type strain sequencing project: providing services to taxonomists for standard genome sequencing and annotation.</title>
        <authorList>
            <consortium name="The Broad Institute Genomics Platform"/>
            <consortium name="The Broad Institute Genome Sequencing Center for Infectious Disease"/>
            <person name="Wu L."/>
            <person name="Ma J."/>
        </authorList>
    </citation>
    <scope>NUCLEOTIDE SEQUENCE [LARGE SCALE GENOMIC DNA]</scope>
    <source>
        <strain evidence="9">CGMCC 1.10992</strain>
    </source>
</reference>
<comment type="subcellular location">
    <subcellularLocation>
        <location evidence="1">Cell membrane</location>
        <topology evidence="1">Multi-pass membrane protein</topology>
    </subcellularLocation>
</comment>